<evidence type="ECO:0000313" key="8">
    <source>
        <dbReference type="Proteomes" id="UP000290189"/>
    </source>
</evidence>
<reference evidence="5 7" key="1">
    <citation type="submission" date="2015-02" db="EMBL/GenBank/DDBJ databases">
        <authorList>
            <person name="Chooi Y.-H."/>
        </authorList>
    </citation>
    <scope>NUCLEOTIDE SEQUENCE [LARGE SCALE GENOMIC DNA]</scope>
    <source>
        <strain evidence="5">E3</strain>
    </source>
</reference>
<keyword evidence="7" id="KW-1185">Reference proteome</keyword>
<proteinExistence type="predicted"/>
<protein>
    <recommendedName>
        <fullName evidence="9">Leucine-rich repeat-containing N-terminal plant-type domain-containing protein</fullName>
    </recommendedName>
</protein>
<evidence type="ECO:0000256" key="2">
    <source>
        <dbReference type="ARBA" id="ARBA00022729"/>
    </source>
</evidence>
<dbReference type="Pfam" id="PF13855">
    <property type="entry name" value="LRR_8"/>
    <property type="match status" value="2"/>
</dbReference>
<keyword evidence="4" id="KW-0325">Glycoprotein</keyword>
<dbReference type="PANTHER" id="PTHR24373">
    <property type="entry name" value="SLIT RELATED LEUCINE-RICH REPEAT NEURONAL PROTEIN"/>
    <property type="match status" value="1"/>
</dbReference>
<dbReference type="Gene3D" id="3.80.10.10">
    <property type="entry name" value="Ribonuclease Inhibitor"/>
    <property type="match status" value="2"/>
</dbReference>
<evidence type="ECO:0000256" key="4">
    <source>
        <dbReference type="ARBA" id="ARBA00023180"/>
    </source>
</evidence>
<dbReference type="Proteomes" id="UP000290189">
    <property type="component" value="Unassembled WGS sequence"/>
</dbReference>
<dbReference type="InterPro" id="IPR003591">
    <property type="entry name" value="Leu-rich_rpt_typical-subtyp"/>
</dbReference>
<evidence type="ECO:0000313" key="7">
    <source>
        <dbReference type="Proteomes" id="UP000039324"/>
    </source>
</evidence>
<dbReference type="STRING" id="37360.A0A0G4J932"/>
<dbReference type="InterPro" id="IPR001611">
    <property type="entry name" value="Leu-rich_rpt"/>
</dbReference>
<keyword evidence="2" id="KW-0732">Signal</keyword>
<evidence type="ECO:0000313" key="5">
    <source>
        <dbReference type="EMBL" id="CEP03881.1"/>
    </source>
</evidence>
<dbReference type="InterPro" id="IPR050328">
    <property type="entry name" value="Dev_Immune_Receptor"/>
</dbReference>
<keyword evidence="3" id="KW-0677">Repeat</keyword>
<accession>A0A0G4J932</accession>
<dbReference type="PANTHER" id="PTHR24373:SF275">
    <property type="entry name" value="TIR DOMAIN-CONTAINING PROTEIN"/>
    <property type="match status" value="1"/>
</dbReference>
<sequence>MSAAAAAVLCKALAACRMSIVLQLVSCLLWIPTSAPGTRFAAAFRLPVRCGPVADDGVLDWSDRGITHIWPGMFAQYHTVTAINLASNQISCLEAGAFEGPYTLMRLDLSHNCLVSIERGTFQGLRSLRHLVLNHNAIQRIAESAFEGLSQLEMLKLIDSEIGSIARGMFAGLTSLRHLVLSNNRITLIIQQGAFTATNNLRKLRLINNGLVSIGNGMFDGMPYLETLDLDFNRIQTIEEGAFAQLVSLKELLLNYNDICYDEMNPVELSGVLKRYWYITDQPPRSCPRTARLAQSVTAQQTLAL</sequence>
<dbReference type="SUPFAM" id="SSF52058">
    <property type="entry name" value="L domain-like"/>
    <property type="match status" value="1"/>
</dbReference>
<geneLocation type="mitochondrion" evidence="6"/>
<reference evidence="6 8" key="2">
    <citation type="submission" date="2018-03" db="EMBL/GenBank/DDBJ databases">
        <authorList>
            <person name="Fogelqvist J."/>
        </authorList>
    </citation>
    <scope>NUCLEOTIDE SEQUENCE [LARGE SCALE GENOMIC DNA]</scope>
</reference>
<evidence type="ECO:0000313" key="6">
    <source>
        <dbReference type="EMBL" id="SPQ99840.1"/>
    </source>
</evidence>
<dbReference type="SMART" id="SM00369">
    <property type="entry name" value="LRR_TYP"/>
    <property type="match status" value="7"/>
</dbReference>
<dbReference type="EMBL" id="OVEO01000012">
    <property type="protein sequence ID" value="SPQ99840.1"/>
    <property type="molecule type" value="Genomic_DNA"/>
</dbReference>
<dbReference type="PROSITE" id="PS51450">
    <property type="entry name" value="LRR"/>
    <property type="match status" value="3"/>
</dbReference>
<dbReference type="InterPro" id="IPR032675">
    <property type="entry name" value="LRR_dom_sf"/>
</dbReference>
<evidence type="ECO:0000256" key="1">
    <source>
        <dbReference type="ARBA" id="ARBA00022614"/>
    </source>
</evidence>
<dbReference type="Proteomes" id="UP000039324">
    <property type="component" value="Unassembled WGS sequence"/>
</dbReference>
<dbReference type="OrthoDB" id="27267at2759"/>
<dbReference type="EMBL" id="CDSF01000155">
    <property type="protein sequence ID" value="CEP03881.1"/>
    <property type="molecule type" value="Genomic_DNA"/>
</dbReference>
<evidence type="ECO:0008006" key="9">
    <source>
        <dbReference type="Google" id="ProtNLM"/>
    </source>
</evidence>
<dbReference type="FunFam" id="3.80.10.10:FF:000770">
    <property type="entry name" value="Uncharacterized protein"/>
    <property type="match status" value="1"/>
</dbReference>
<keyword evidence="1" id="KW-0433">Leucine-rich repeat</keyword>
<keyword evidence="6" id="KW-0496">Mitochondrion</keyword>
<organism evidence="5 7">
    <name type="scientific">Plasmodiophora brassicae</name>
    <name type="common">Clubroot disease agent</name>
    <dbReference type="NCBI Taxonomy" id="37360"/>
    <lineage>
        <taxon>Eukaryota</taxon>
        <taxon>Sar</taxon>
        <taxon>Rhizaria</taxon>
        <taxon>Endomyxa</taxon>
        <taxon>Phytomyxea</taxon>
        <taxon>Plasmodiophorida</taxon>
        <taxon>Plasmodiophoridae</taxon>
        <taxon>Plasmodiophora</taxon>
    </lineage>
</organism>
<dbReference type="Pfam" id="PF00560">
    <property type="entry name" value="LRR_1"/>
    <property type="match status" value="1"/>
</dbReference>
<gene>
    <name evidence="5" type="ORF">PBRA_003488</name>
    <name evidence="6" type="ORF">PLBR_LOCUS7055</name>
</gene>
<name>A0A0G4J932_PLABS</name>
<evidence type="ECO:0000256" key="3">
    <source>
        <dbReference type="ARBA" id="ARBA00022737"/>
    </source>
</evidence>
<dbReference type="AlphaFoldDB" id="A0A0G4J932"/>